<dbReference type="Pfam" id="PF00004">
    <property type="entry name" value="AAA"/>
    <property type="match status" value="1"/>
</dbReference>
<comment type="similarity">
    <text evidence="3">Belongs to the AAA ATPase family. Highly divergent.</text>
</comment>
<keyword evidence="1" id="KW-0547">Nucleotide-binding</keyword>
<evidence type="ECO:0000313" key="6">
    <source>
        <dbReference type="EMBL" id="BBX50526.1"/>
    </source>
</evidence>
<dbReference type="InterPro" id="IPR052381">
    <property type="entry name" value="AAA_domain_protein"/>
</dbReference>
<dbReference type="SMART" id="SM00382">
    <property type="entry name" value="AAA"/>
    <property type="match status" value="1"/>
</dbReference>
<dbReference type="Gene3D" id="1.10.8.60">
    <property type="match status" value="1"/>
</dbReference>
<reference evidence="6 7" key="1">
    <citation type="journal article" date="2019" name="Emerg. Microbes Infect.">
        <title>Comprehensive subspecies identification of 175 nontuberculous mycobacteria species based on 7547 genomic profiles.</title>
        <authorList>
            <person name="Matsumoto Y."/>
            <person name="Kinjo T."/>
            <person name="Motooka D."/>
            <person name="Nabeya D."/>
            <person name="Jung N."/>
            <person name="Uechi K."/>
            <person name="Horii T."/>
            <person name="Iida T."/>
            <person name="Fujita J."/>
            <person name="Nakamura S."/>
        </authorList>
    </citation>
    <scope>NUCLEOTIDE SEQUENCE [LARGE SCALE GENOMIC DNA]</scope>
    <source>
        <strain evidence="6 7">JCM 12603</strain>
    </source>
</reference>
<dbReference type="EMBL" id="AP022570">
    <property type="protein sequence ID" value="BBX50526.1"/>
    <property type="molecule type" value="Genomic_DNA"/>
</dbReference>
<keyword evidence="2" id="KW-0067">ATP-binding</keyword>
<keyword evidence="7" id="KW-1185">Reference proteome</keyword>
<organism evidence="6 7">
    <name type="scientific">Mycolicibacterium poriferae</name>
    <dbReference type="NCBI Taxonomy" id="39694"/>
    <lineage>
        <taxon>Bacteria</taxon>
        <taxon>Bacillati</taxon>
        <taxon>Actinomycetota</taxon>
        <taxon>Actinomycetes</taxon>
        <taxon>Mycobacteriales</taxon>
        <taxon>Mycobacteriaceae</taxon>
        <taxon>Mycolicibacterium</taxon>
    </lineage>
</organism>
<dbReference type="RefSeq" id="WP_163673161.1">
    <property type="nucleotide sequence ID" value="NZ_AP022570.1"/>
</dbReference>
<dbReference type="GO" id="GO:0005524">
    <property type="term" value="F:ATP binding"/>
    <property type="evidence" value="ECO:0007669"/>
    <property type="project" value="UniProtKB-KW"/>
</dbReference>
<dbReference type="InterPro" id="IPR027417">
    <property type="entry name" value="P-loop_NTPase"/>
</dbReference>
<accession>A0A6N4V4S2</accession>
<sequence>MPNQADTADELRRYLNARIPLIVLRTSEARRAQELIRQVAGQLKAMSFYCHTRTGGLAELLSQKAIVDDRSLLGAFDYAAATFRSRDYVNFVFVDVEDIGDDSSTSRHLAELADLAENRSGSIILITAGSVSTGLMRLGMAVELDLPDLDELFYVVSDLIDNYRGSMQIDWNHDDVRQASEVLVGLSESQALNAISTLLAKGKLIQDDIVELSTFKDRMFGAISGIERVPLRPEDSQVGGLTQLQSWLRERGEMIRMDLTHSRLRPPRGVLLVGVPGCGKSLSAKVVAAEWRFPLYRLDMSSVLGMYVGQSEGRLREALDMASRVAPCVLWIDEIEKALAGGVAGGDSSGTTRRMIGHFLYWLQESRAKVFVVATANDVSSLPPELLRKGRFDELFFVDLPDPEDRAEIIRLYYQSYLETDVSPYLLEELVTLSDGFAGADIAAVIHELASYKLRQRLGSAPISDEMVKDGFRNLMPFSRTNPEDVAAIRAWGLERAVPAGRPRQVDDGDAGRGVRRIMTPN</sequence>
<evidence type="ECO:0000256" key="1">
    <source>
        <dbReference type="ARBA" id="ARBA00022741"/>
    </source>
</evidence>
<gene>
    <name evidence="6" type="ORF">MPOR_15520</name>
</gene>
<evidence type="ECO:0000256" key="2">
    <source>
        <dbReference type="ARBA" id="ARBA00022840"/>
    </source>
</evidence>
<dbReference type="Proteomes" id="UP000466785">
    <property type="component" value="Chromosome"/>
</dbReference>
<name>A0A6N4V4S2_9MYCO</name>
<dbReference type="AlphaFoldDB" id="A0A6N4V4S2"/>
<dbReference type="Gene3D" id="3.40.50.300">
    <property type="entry name" value="P-loop containing nucleotide triphosphate hydrolases"/>
    <property type="match status" value="1"/>
</dbReference>
<proteinExistence type="inferred from homology"/>
<dbReference type="PANTHER" id="PTHR42960">
    <property type="entry name" value="YCF46 PROTEIN"/>
    <property type="match status" value="1"/>
</dbReference>
<protein>
    <recommendedName>
        <fullName evidence="4">Uncharacterized AAA domain-containing protein ycf46</fullName>
    </recommendedName>
</protein>
<dbReference type="GO" id="GO:0016887">
    <property type="term" value="F:ATP hydrolysis activity"/>
    <property type="evidence" value="ECO:0007669"/>
    <property type="project" value="InterPro"/>
</dbReference>
<dbReference type="PANTHER" id="PTHR42960:SF1">
    <property type="entry name" value="YCF46 PROTEIN"/>
    <property type="match status" value="1"/>
</dbReference>
<evidence type="ECO:0000259" key="5">
    <source>
        <dbReference type="SMART" id="SM00382"/>
    </source>
</evidence>
<evidence type="ECO:0000256" key="3">
    <source>
        <dbReference type="ARBA" id="ARBA00038088"/>
    </source>
</evidence>
<dbReference type="KEGG" id="mpof:MPOR_15520"/>
<dbReference type="InterPro" id="IPR003593">
    <property type="entry name" value="AAA+_ATPase"/>
</dbReference>
<evidence type="ECO:0000256" key="4">
    <source>
        <dbReference type="ARBA" id="ARBA00040480"/>
    </source>
</evidence>
<dbReference type="SUPFAM" id="SSF52540">
    <property type="entry name" value="P-loop containing nucleoside triphosphate hydrolases"/>
    <property type="match status" value="1"/>
</dbReference>
<dbReference type="InterPro" id="IPR003959">
    <property type="entry name" value="ATPase_AAA_core"/>
</dbReference>
<feature type="domain" description="AAA+ ATPase" evidence="5">
    <location>
        <begin position="266"/>
        <end position="402"/>
    </location>
</feature>
<evidence type="ECO:0000313" key="7">
    <source>
        <dbReference type="Proteomes" id="UP000466785"/>
    </source>
</evidence>